<dbReference type="NCBIfam" id="TIGR00194">
    <property type="entry name" value="uvrC"/>
    <property type="match status" value="1"/>
</dbReference>
<keyword evidence="2 7" id="KW-0227">DNA damage</keyword>
<dbReference type="SMART" id="SM00465">
    <property type="entry name" value="GIYc"/>
    <property type="match status" value="1"/>
</dbReference>
<evidence type="ECO:0000256" key="2">
    <source>
        <dbReference type="ARBA" id="ARBA00022763"/>
    </source>
</evidence>
<dbReference type="InterPro" id="IPR004791">
    <property type="entry name" value="UvrC"/>
</dbReference>
<feature type="domain" description="UVR" evidence="9">
    <location>
        <begin position="208"/>
        <end position="243"/>
    </location>
</feature>
<evidence type="ECO:0000259" key="11">
    <source>
        <dbReference type="PROSITE" id="PS50165"/>
    </source>
</evidence>
<dbReference type="InterPro" id="IPR001162">
    <property type="entry name" value="UvrC_RNase_H_dom"/>
</dbReference>
<evidence type="ECO:0000256" key="6">
    <source>
        <dbReference type="ARBA" id="ARBA00023236"/>
    </source>
</evidence>
<dbReference type="SUPFAM" id="SSF47781">
    <property type="entry name" value="RuvA domain 2-like"/>
    <property type="match status" value="1"/>
</dbReference>
<dbReference type="Gene3D" id="3.30.420.340">
    <property type="entry name" value="UvrC, RNAse H endonuclease domain"/>
    <property type="match status" value="2"/>
</dbReference>
<dbReference type="FunFam" id="3.40.1440.10:FF:000001">
    <property type="entry name" value="UvrABC system protein C"/>
    <property type="match status" value="1"/>
</dbReference>
<dbReference type="PANTHER" id="PTHR30562:SF1">
    <property type="entry name" value="UVRABC SYSTEM PROTEIN C"/>
    <property type="match status" value="1"/>
</dbReference>
<accession>A0A369VC25</accession>
<dbReference type="PROSITE" id="PS50164">
    <property type="entry name" value="GIY_YIG"/>
    <property type="match status" value="1"/>
</dbReference>
<comment type="caution">
    <text evidence="12">The sequence shown here is derived from an EMBL/GenBank/DDBJ whole genome shotgun (WGS) entry which is preliminary data.</text>
</comment>
<dbReference type="InterPro" id="IPR038476">
    <property type="entry name" value="UvrC_RNase_H_dom_sf"/>
</dbReference>
<dbReference type="CDD" id="cd10434">
    <property type="entry name" value="GIY-YIG_UvrC_Cho"/>
    <property type="match status" value="1"/>
</dbReference>
<evidence type="ECO:0000259" key="10">
    <source>
        <dbReference type="PROSITE" id="PS50164"/>
    </source>
</evidence>
<dbReference type="Pfam" id="PF02151">
    <property type="entry name" value="UVR"/>
    <property type="match status" value="1"/>
</dbReference>
<organism evidence="12 13">
    <name type="scientific">Streptomyces parvulus</name>
    <dbReference type="NCBI Taxonomy" id="146923"/>
    <lineage>
        <taxon>Bacteria</taxon>
        <taxon>Bacillati</taxon>
        <taxon>Actinomycetota</taxon>
        <taxon>Actinomycetes</taxon>
        <taxon>Kitasatosporales</taxon>
        <taxon>Streptomycetaceae</taxon>
        <taxon>Streptomyces</taxon>
    </lineage>
</organism>
<dbReference type="GO" id="GO:0006289">
    <property type="term" value="P:nucleotide-excision repair"/>
    <property type="evidence" value="ECO:0007669"/>
    <property type="project" value="UniProtKB-UniRule"/>
</dbReference>
<evidence type="ECO:0000313" key="12">
    <source>
        <dbReference type="EMBL" id="RDD90023.1"/>
    </source>
</evidence>
<dbReference type="GO" id="GO:0005737">
    <property type="term" value="C:cytoplasm"/>
    <property type="evidence" value="ECO:0007669"/>
    <property type="project" value="UniProtKB-SubCell"/>
</dbReference>
<feature type="compositionally biased region" description="Low complexity" evidence="8">
    <location>
        <begin position="509"/>
        <end position="524"/>
    </location>
</feature>
<keyword evidence="4 7" id="KW-0267">Excision nuclease</keyword>
<feature type="region of interest" description="Disordered" evidence="8">
    <location>
        <begin position="776"/>
        <end position="816"/>
    </location>
</feature>
<dbReference type="PANTHER" id="PTHR30562">
    <property type="entry name" value="UVRC/OXIDOREDUCTASE"/>
    <property type="match status" value="1"/>
</dbReference>
<dbReference type="SMART" id="SM00278">
    <property type="entry name" value="HhH1"/>
    <property type="match status" value="2"/>
</dbReference>
<dbReference type="InterPro" id="IPR035901">
    <property type="entry name" value="GIY-YIG_endonuc_sf"/>
</dbReference>
<dbReference type="Pfam" id="PF22920">
    <property type="entry name" value="UvrC_RNaseH"/>
    <property type="match status" value="1"/>
</dbReference>
<dbReference type="InterPro" id="IPR050066">
    <property type="entry name" value="UvrABC_protein_C"/>
</dbReference>
<dbReference type="RefSeq" id="WP_114527518.1">
    <property type="nucleotide sequence ID" value="NZ_QQBH01000003.1"/>
</dbReference>
<comment type="similarity">
    <text evidence="7">Belongs to the UvrC family.</text>
</comment>
<keyword evidence="1 7" id="KW-0963">Cytoplasm</keyword>
<dbReference type="GO" id="GO:0009380">
    <property type="term" value="C:excinuclease repair complex"/>
    <property type="evidence" value="ECO:0007669"/>
    <property type="project" value="InterPro"/>
</dbReference>
<dbReference type="Pfam" id="PF01541">
    <property type="entry name" value="GIY-YIG"/>
    <property type="match status" value="1"/>
</dbReference>
<dbReference type="Proteomes" id="UP000253742">
    <property type="component" value="Unassembled WGS sequence"/>
</dbReference>
<dbReference type="HAMAP" id="MF_00203">
    <property type="entry name" value="UvrC"/>
    <property type="match status" value="1"/>
</dbReference>
<comment type="function">
    <text evidence="7">The UvrABC repair system catalyzes the recognition and processing of DNA lesions. UvrC both incises the 5' and 3' sides of the lesion. The N-terminal half is responsible for the 3' incision and the C-terminal half is responsible for the 5' incision.</text>
</comment>
<dbReference type="OrthoDB" id="9804933at2"/>
<comment type="subunit">
    <text evidence="7">Interacts with UvrB in an incision complex.</text>
</comment>
<evidence type="ECO:0000256" key="3">
    <source>
        <dbReference type="ARBA" id="ARBA00022769"/>
    </source>
</evidence>
<dbReference type="FunFam" id="4.10.860.10:FF:000002">
    <property type="entry name" value="UvrABC system protein C"/>
    <property type="match status" value="1"/>
</dbReference>
<dbReference type="EMBL" id="QQBH01000003">
    <property type="protein sequence ID" value="RDD90023.1"/>
    <property type="molecule type" value="Genomic_DNA"/>
</dbReference>
<dbReference type="STRING" id="146923.Spa2297_07875"/>
<reference evidence="12 13" key="1">
    <citation type="submission" date="2018-07" db="EMBL/GenBank/DDBJ databases">
        <title>Genome guided investigation of antibiotics producing actinomycetales strain isolated from a Macau mangrove ecosystem.</title>
        <authorList>
            <person name="Hu D."/>
        </authorList>
    </citation>
    <scope>NUCLEOTIDE SEQUENCE [LARGE SCALE GENOMIC DNA]</scope>
    <source>
        <strain evidence="12 13">2297</strain>
    </source>
</reference>
<evidence type="ECO:0000259" key="9">
    <source>
        <dbReference type="PROSITE" id="PS50151"/>
    </source>
</evidence>
<dbReference type="GO" id="GO:0009381">
    <property type="term" value="F:excinuclease ABC activity"/>
    <property type="evidence" value="ECO:0007669"/>
    <property type="project" value="UniProtKB-UniRule"/>
</dbReference>
<evidence type="ECO:0000313" key="13">
    <source>
        <dbReference type="Proteomes" id="UP000253742"/>
    </source>
</evidence>
<dbReference type="FunFam" id="1.10.150.20:FF:000005">
    <property type="entry name" value="UvrABC system protein C"/>
    <property type="match status" value="1"/>
</dbReference>
<comment type="subcellular location">
    <subcellularLocation>
        <location evidence="7">Cytoplasm</location>
    </subcellularLocation>
</comment>
<feature type="domain" description="UvrC family homology region profile" evidence="11">
    <location>
        <begin position="259"/>
        <end position="474"/>
    </location>
</feature>
<evidence type="ECO:0000256" key="7">
    <source>
        <dbReference type="HAMAP-Rule" id="MF_00203"/>
    </source>
</evidence>
<name>A0A369VC25_9ACTN</name>
<dbReference type="Gene3D" id="4.10.860.10">
    <property type="entry name" value="UVR domain"/>
    <property type="match status" value="1"/>
</dbReference>
<dbReference type="NCBIfam" id="NF001824">
    <property type="entry name" value="PRK00558.1-5"/>
    <property type="match status" value="1"/>
</dbReference>
<dbReference type="Gene3D" id="1.10.150.20">
    <property type="entry name" value="5' to 3' exonuclease, C-terminal subdomain"/>
    <property type="match status" value="1"/>
</dbReference>
<dbReference type="PROSITE" id="PS50165">
    <property type="entry name" value="UVRC"/>
    <property type="match status" value="1"/>
</dbReference>
<feature type="compositionally biased region" description="Low complexity" evidence="8">
    <location>
        <begin position="547"/>
        <end position="565"/>
    </location>
</feature>
<dbReference type="InterPro" id="IPR010994">
    <property type="entry name" value="RuvA_2-like"/>
</dbReference>
<evidence type="ECO:0000256" key="5">
    <source>
        <dbReference type="ARBA" id="ARBA00023204"/>
    </source>
</evidence>
<dbReference type="InterPro" id="IPR003583">
    <property type="entry name" value="Hlx-hairpin-Hlx_DNA-bd_motif"/>
</dbReference>
<dbReference type="InterPro" id="IPR047296">
    <property type="entry name" value="GIY-YIG_UvrC_Cho"/>
</dbReference>
<feature type="region of interest" description="Disordered" evidence="8">
    <location>
        <begin position="469"/>
        <end position="624"/>
    </location>
</feature>
<dbReference type="PROSITE" id="PS50151">
    <property type="entry name" value="UVR"/>
    <property type="match status" value="1"/>
</dbReference>
<dbReference type="GO" id="GO:0009432">
    <property type="term" value="P:SOS response"/>
    <property type="evidence" value="ECO:0007669"/>
    <property type="project" value="UniProtKB-UniRule"/>
</dbReference>
<protein>
    <recommendedName>
        <fullName evidence="7">UvrABC system protein C</fullName>
        <shortName evidence="7">Protein UvrC</shortName>
    </recommendedName>
    <alternativeName>
        <fullName evidence="7">Excinuclease ABC subunit C</fullName>
    </alternativeName>
</protein>
<sequence length="816" mass="89001">MADPSSYRPRPGEIPDSPGVYRFRDEHRRVIYVGKAKSLRQRLANYFQDLANLHPRTRTMVTTAASVEWTVVSTEVEALQLEYSWIKEYDPRFNVKYRDDKSYPYLAVTMNEEFPRVQVMRGHKKKGVRYFGPYGHAWAIRDTVDLLLRVFPVRTCSAGVFKNAARTGRPCLLGYIGKCSAPCVERISAEDHQELAEEFCDFMAGRTGTYLRRLERKMGEAAEDMEYERAARLRDDIGALRKAMEKSAVVLADATDADLIAVAEDELEAAVQIFHVRGGRVRGQRGWVTDKVEEITTGALVEHALQQLYGEETGDAVPKEVLVPALPDPVEPVQEWLADRRGSGVSLRIPQRGDKKALMETVQRNAQQALVLHKTKRASDLTTRSRALEEIADALDLDSAPLRIECYDISHLQGDDVVASMVVFEDGLARKSEYRRFQIKGFRGQDDVRSMHEVITRRFRRYLAEKERTGEWADGEDPGEGTPRADGRDRVLSATPGSPAAPGGEADSSHQSAPAHQPAPGHAATSGQEAALGQDAAPGQEAAPSHQAAPGGEAAPGDEAAPGQETAPGHQAAPGHVAAPRDEAAPDQEAAPGHQAAAPGHDAADDLALADGSGLKDEDGRPKRFAYPPQLVVVDGGQPQVAAAQRALDELGIDDIAVCGLAKRLEEVWLPGDDDPVVLPRTSEGLYLLQRVRDEAHRFAITYQRTKRAKRFRSSPLDDVPGLGETRKQALIKHFGSVKKLRSATIDQICEVPGIGRKTAETVAVALARSAPATPAVNTATGEIMDDEDGAPETTADAPGEPVSAGTPDERRGQER</sequence>
<dbReference type="SUPFAM" id="SSF46600">
    <property type="entry name" value="C-terminal UvrC-binding domain of UvrB"/>
    <property type="match status" value="1"/>
</dbReference>
<keyword evidence="5 7" id="KW-0234">DNA repair</keyword>
<feature type="domain" description="GIY-YIG" evidence="10">
    <location>
        <begin position="16"/>
        <end position="95"/>
    </location>
</feature>
<keyword evidence="6 7" id="KW-0742">SOS response</keyword>
<dbReference type="InterPro" id="IPR001943">
    <property type="entry name" value="UVR_dom"/>
</dbReference>
<gene>
    <name evidence="7" type="primary">uvrC</name>
    <name evidence="12" type="ORF">DVZ84_04675</name>
</gene>
<evidence type="ECO:0000256" key="1">
    <source>
        <dbReference type="ARBA" id="ARBA00022490"/>
    </source>
</evidence>
<dbReference type="AlphaFoldDB" id="A0A369VC25"/>
<dbReference type="SUPFAM" id="SSF82771">
    <property type="entry name" value="GIY-YIG endonuclease"/>
    <property type="match status" value="1"/>
</dbReference>
<dbReference type="GO" id="GO:0003677">
    <property type="term" value="F:DNA binding"/>
    <property type="evidence" value="ECO:0007669"/>
    <property type="project" value="UniProtKB-UniRule"/>
</dbReference>
<dbReference type="InterPro" id="IPR000305">
    <property type="entry name" value="GIY-YIG_endonuc"/>
</dbReference>
<dbReference type="InterPro" id="IPR036876">
    <property type="entry name" value="UVR_dom_sf"/>
</dbReference>
<keyword evidence="3 7" id="KW-0228">DNA excision</keyword>
<evidence type="ECO:0000256" key="4">
    <source>
        <dbReference type="ARBA" id="ARBA00022881"/>
    </source>
</evidence>
<proteinExistence type="inferred from homology"/>
<dbReference type="Gene3D" id="3.40.1440.10">
    <property type="entry name" value="GIY-YIG endonuclease"/>
    <property type="match status" value="1"/>
</dbReference>
<dbReference type="Pfam" id="PF08459">
    <property type="entry name" value="UvrC_RNaseH_dom"/>
    <property type="match status" value="2"/>
</dbReference>
<dbReference type="Pfam" id="PF14520">
    <property type="entry name" value="HHH_5"/>
    <property type="match status" value="1"/>
</dbReference>
<evidence type="ECO:0000256" key="8">
    <source>
        <dbReference type="SAM" id="MobiDB-lite"/>
    </source>
</evidence>
<feature type="compositionally biased region" description="Low complexity" evidence="8">
    <location>
        <begin position="587"/>
        <end position="611"/>
    </location>
</feature>